<keyword evidence="2" id="KW-1185">Reference proteome</keyword>
<dbReference type="EMBL" id="CM056812">
    <property type="protein sequence ID" value="KAJ8618424.1"/>
    <property type="molecule type" value="Genomic_DNA"/>
</dbReference>
<name>A0ACC2KBC2_PERAE</name>
<comment type="caution">
    <text evidence="1">The sequence shown here is derived from an EMBL/GenBank/DDBJ whole genome shotgun (WGS) entry which is preliminary data.</text>
</comment>
<proteinExistence type="predicted"/>
<protein>
    <submittedName>
        <fullName evidence="1">Uncharacterized protein</fullName>
    </submittedName>
</protein>
<dbReference type="Proteomes" id="UP001234297">
    <property type="component" value="Chromosome 4"/>
</dbReference>
<evidence type="ECO:0000313" key="1">
    <source>
        <dbReference type="EMBL" id="KAJ8618424.1"/>
    </source>
</evidence>
<evidence type="ECO:0000313" key="2">
    <source>
        <dbReference type="Proteomes" id="UP001234297"/>
    </source>
</evidence>
<accession>A0ACC2KBC2</accession>
<organism evidence="1 2">
    <name type="scientific">Persea americana</name>
    <name type="common">Avocado</name>
    <dbReference type="NCBI Taxonomy" id="3435"/>
    <lineage>
        <taxon>Eukaryota</taxon>
        <taxon>Viridiplantae</taxon>
        <taxon>Streptophyta</taxon>
        <taxon>Embryophyta</taxon>
        <taxon>Tracheophyta</taxon>
        <taxon>Spermatophyta</taxon>
        <taxon>Magnoliopsida</taxon>
        <taxon>Magnoliidae</taxon>
        <taxon>Laurales</taxon>
        <taxon>Lauraceae</taxon>
        <taxon>Persea</taxon>
    </lineage>
</organism>
<gene>
    <name evidence="1" type="ORF">MRB53_014610</name>
</gene>
<reference evidence="1 2" key="1">
    <citation type="journal article" date="2022" name="Hortic Res">
        <title>A haplotype resolved chromosomal level avocado genome allows analysis of novel avocado genes.</title>
        <authorList>
            <person name="Nath O."/>
            <person name="Fletcher S.J."/>
            <person name="Hayward A."/>
            <person name="Shaw L.M."/>
            <person name="Masouleh A.K."/>
            <person name="Furtado A."/>
            <person name="Henry R.J."/>
            <person name="Mitter N."/>
        </authorList>
    </citation>
    <scope>NUCLEOTIDE SEQUENCE [LARGE SCALE GENOMIC DNA]</scope>
    <source>
        <strain evidence="2">cv. Hass</strain>
    </source>
</reference>
<sequence>MEEMVPGFVRRLSETGSIFRIKTRKDEDSVAIASKTWKCLLQIDDQVESEARVKIACDSVVFKEDGSTEFIYGPMNPIRELGGKRVWF</sequence>